<comment type="function">
    <text evidence="4">Lipolytic acyl hydrolase (LAH).</text>
</comment>
<evidence type="ECO:0000256" key="3">
    <source>
        <dbReference type="PROSITE-ProRule" id="PRU01161"/>
    </source>
</evidence>
<comment type="caution">
    <text evidence="6">The sequence shown here is derived from an EMBL/GenBank/DDBJ whole genome shotgun (WGS) entry which is preliminary data.</text>
</comment>
<organism evidence="6 7">
    <name type="scientific">Tetracentron sinense</name>
    <name type="common">Spur-leaf</name>
    <dbReference type="NCBI Taxonomy" id="13715"/>
    <lineage>
        <taxon>Eukaryota</taxon>
        <taxon>Viridiplantae</taxon>
        <taxon>Streptophyta</taxon>
        <taxon>Embryophyta</taxon>
        <taxon>Tracheophyta</taxon>
        <taxon>Spermatophyta</taxon>
        <taxon>Magnoliopsida</taxon>
        <taxon>Trochodendrales</taxon>
        <taxon>Trochodendraceae</taxon>
        <taxon>Tetracentron</taxon>
    </lineage>
</organism>
<keyword evidence="4" id="KW-0378">Hydrolase</keyword>
<dbReference type="GO" id="GO:0047372">
    <property type="term" value="F:monoacylglycerol lipase activity"/>
    <property type="evidence" value="ECO:0007669"/>
    <property type="project" value="TreeGrafter"/>
</dbReference>
<comment type="caution">
    <text evidence="3">Lacks conserved residue(s) required for the propagation of feature annotation.</text>
</comment>
<dbReference type="PANTHER" id="PTHR32176:SF92">
    <property type="entry name" value="XYLOSE ISOMERASE"/>
    <property type="match status" value="1"/>
</dbReference>
<comment type="similarity">
    <text evidence="1 4">Belongs to the patatin family.</text>
</comment>
<dbReference type="PANTHER" id="PTHR32176">
    <property type="entry name" value="XYLOSE ISOMERASE"/>
    <property type="match status" value="1"/>
</dbReference>
<feature type="domain" description="PNPLA" evidence="5">
    <location>
        <begin position="17"/>
        <end position="232"/>
    </location>
</feature>
<evidence type="ECO:0000256" key="2">
    <source>
        <dbReference type="ARBA" id="ARBA00023098"/>
    </source>
</evidence>
<dbReference type="GO" id="GO:0004620">
    <property type="term" value="F:phospholipase activity"/>
    <property type="evidence" value="ECO:0007669"/>
    <property type="project" value="TreeGrafter"/>
</dbReference>
<keyword evidence="4" id="KW-0442">Lipid degradation</keyword>
<comment type="domain">
    <text evidence="4">The nitrogen atoms of the two glycine residues in the GGXR motif define the oxyanion hole, and stabilize the oxyanion that forms during the nucleophilic attack by the catalytic serine during substrate cleavage.</text>
</comment>
<dbReference type="InterPro" id="IPR016035">
    <property type="entry name" value="Acyl_Trfase/lysoPLipase"/>
</dbReference>
<dbReference type="Pfam" id="PF01734">
    <property type="entry name" value="Patatin"/>
    <property type="match status" value="1"/>
</dbReference>
<dbReference type="GO" id="GO:0016042">
    <property type="term" value="P:lipid catabolic process"/>
    <property type="evidence" value="ECO:0007669"/>
    <property type="project" value="UniProtKB-KW"/>
</dbReference>
<evidence type="ECO:0000256" key="1">
    <source>
        <dbReference type="ARBA" id="ARBA00010240"/>
    </source>
</evidence>
<reference evidence="6 7" key="1">
    <citation type="submission" date="2020-04" db="EMBL/GenBank/DDBJ databases">
        <title>Plant Genome Project.</title>
        <authorList>
            <person name="Zhang R.-G."/>
        </authorList>
    </citation>
    <scope>NUCLEOTIDE SEQUENCE [LARGE SCALE GENOMIC DNA]</scope>
    <source>
        <strain evidence="6">YNK0</strain>
        <tissue evidence="6">Leaf</tissue>
    </source>
</reference>
<name>A0A834ZBQ4_TETSI</name>
<dbReference type="EMBL" id="JABCRI010000006">
    <property type="protein sequence ID" value="KAF8405054.1"/>
    <property type="molecule type" value="Genomic_DNA"/>
</dbReference>
<dbReference type="AlphaFoldDB" id="A0A834ZBQ4"/>
<proteinExistence type="inferred from homology"/>
<evidence type="ECO:0000256" key="4">
    <source>
        <dbReference type="RuleBase" id="RU361262"/>
    </source>
</evidence>
<sequence>MVVAVSTSTDANKVAILTIDGGGIRALIPAVILSFLESQLQDLDGADARIADYFDVIGGTSTGGLVAAMLTMPDQNNRPLYAAKEIVPFIVENYPKIFHQLRGPFVSARMILKDLIGHKYSGKYVRNLMKTKFGATKISQALTNLVIHTFDIKILQPVVFSMSEGKVDNSKDAMALLVQFQALLATSHAFQDVLKERSKFFPVPRPANEGKFLVISLGTGTINKNKRYSANKAAKWGILRWLYHNGRSPIVDTFMHASASMVDFHMQGLLQTLSSEHNYLRIQEDDLKGHAASLDISTKKNMRNLVRIGERLLQKPLENGETVTQALIRFAKTLSQERKARQQRSSSM</sequence>
<dbReference type="Proteomes" id="UP000655225">
    <property type="component" value="Unassembled WGS sequence"/>
</dbReference>
<dbReference type="OrthoDB" id="1658288at2759"/>
<dbReference type="PROSITE" id="PS51635">
    <property type="entry name" value="PNPLA"/>
    <property type="match status" value="1"/>
</dbReference>
<gene>
    <name evidence="6" type="ORF">HHK36_009951</name>
</gene>
<dbReference type="InterPro" id="IPR002641">
    <property type="entry name" value="PNPLA_dom"/>
</dbReference>
<dbReference type="Gene3D" id="3.40.1090.10">
    <property type="entry name" value="Cytosolic phospholipase A2 catalytic domain"/>
    <property type="match status" value="1"/>
</dbReference>
<evidence type="ECO:0000313" key="7">
    <source>
        <dbReference type="Proteomes" id="UP000655225"/>
    </source>
</evidence>
<evidence type="ECO:0000313" key="6">
    <source>
        <dbReference type="EMBL" id="KAF8405054.1"/>
    </source>
</evidence>
<feature type="short sequence motif" description="GXSXG" evidence="3">
    <location>
        <begin position="59"/>
        <end position="63"/>
    </location>
</feature>
<accession>A0A834ZBQ4</accession>
<dbReference type="EC" id="3.1.1.-" evidence="4"/>
<dbReference type="SUPFAM" id="SSF52151">
    <property type="entry name" value="FabD/lysophospholipase-like"/>
    <property type="match status" value="1"/>
</dbReference>
<keyword evidence="7" id="KW-1185">Reference proteome</keyword>
<evidence type="ECO:0000259" key="5">
    <source>
        <dbReference type="PROSITE" id="PS51635"/>
    </source>
</evidence>
<protein>
    <recommendedName>
        <fullName evidence="4">Patatin</fullName>
        <ecNumber evidence="4">3.1.1.-</ecNumber>
    </recommendedName>
</protein>
<keyword evidence="2 4" id="KW-0443">Lipid metabolism</keyword>